<gene>
    <name evidence="1" type="ORF">LN051_01615</name>
</gene>
<protein>
    <submittedName>
        <fullName evidence="1">Uncharacterized protein</fullName>
    </submittedName>
</protein>
<accession>A0ABY3PDS5</accession>
<name>A0ABY3PDS5_9STAP</name>
<keyword evidence="2" id="KW-1185">Reference proteome</keyword>
<proteinExistence type="predicted"/>
<dbReference type="RefSeq" id="WP_229292891.1">
    <property type="nucleotide sequence ID" value="NZ_CP086654.1"/>
</dbReference>
<sequence>MKTLLRAGIAIVIIVGVTHYLENPRHSAQFTHYKNEILQSRVAQTLQQLPIIQNMNQFELRNVIPYDAL</sequence>
<evidence type="ECO:0000313" key="2">
    <source>
        <dbReference type="Proteomes" id="UP001197626"/>
    </source>
</evidence>
<reference evidence="1 2" key="1">
    <citation type="journal article" date="2022" name="Pathogens">
        <title>Staphylococcus ratti sp. nov. Isolated from a Lab Rat.</title>
        <authorList>
            <person name="Kovarovic V."/>
            <person name="Sedlacek I."/>
            <person name="Petras P."/>
            <person name="Kralova S."/>
            <person name="Maslanova I."/>
            <person name="Svec P."/>
            <person name="Neumann-Schaal M."/>
            <person name="Botka T."/>
            <person name="Gelbicova T."/>
            <person name="Stankova E."/>
            <person name="Doskar J."/>
            <person name="Pantucek R."/>
        </authorList>
    </citation>
    <scope>NUCLEOTIDE SEQUENCE [LARGE SCALE GENOMIC DNA]</scope>
    <source>
        <strain evidence="1 2">CCM 9025</strain>
    </source>
</reference>
<dbReference type="EMBL" id="CP086654">
    <property type="protein sequence ID" value="UEX90395.1"/>
    <property type="molecule type" value="Genomic_DNA"/>
</dbReference>
<organism evidence="1 2">
    <name type="scientific">Staphylococcus ratti</name>
    <dbReference type="NCBI Taxonomy" id="2892440"/>
    <lineage>
        <taxon>Bacteria</taxon>
        <taxon>Bacillati</taxon>
        <taxon>Bacillota</taxon>
        <taxon>Bacilli</taxon>
        <taxon>Bacillales</taxon>
        <taxon>Staphylococcaceae</taxon>
        <taxon>Staphylococcus</taxon>
    </lineage>
</organism>
<dbReference type="Proteomes" id="UP001197626">
    <property type="component" value="Chromosome"/>
</dbReference>
<evidence type="ECO:0000313" key="1">
    <source>
        <dbReference type="EMBL" id="UEX90395.1"/>
    </source>
</evidence>